<keyword evidence="2" id="KW-1185">Reference proteome</keyword>
<dbReference type="AlphaFoldDB" id="A0AAD5RI88"/>
<evidence type="ECO:0000313" key="1">
    <source>
        <dbReference type="EMBL" id="KAJ1374834.1"/>
    </source>
</evidence>
<dbReference type="EMBL" id="JAHQIW010007490">
    <property type="protein sequence ID" value="KAJ1374834.1"/>
    <property type="molecule type" value="Genomic_DNA"/>
</dbReference>
<organism evidence="1 2">
    <name type="scientific">Parelaphostrongylus tenuis</name>
    <name type="common">Meningeal worm</name>
    <dbReference type="NCBI Taxonomy" id="148309"/>
    <lineage>
        <taxon>Eukaryota</taxon>
        <taxon>Metazoa</taxon>
        <taxon>Ecdysozoa</taxon>
        <taxon>Nematoda</taxon>
        <taxon>Chromadorea</taxon>
        <taxon>Rhabditida</taxon>
        <taxon>Rhabditina</taxon>
        <taxon>Rhabditomorpha</taxon>
        <taxon>Strongyloidea</taxon>
        <taxon>Metastrongylidae</taxon>
        <taxon>Parelaphostrongylus</taxon>
    </lineage>
</organism>
<comment type="caution">
    <text evidence="1">The sequence shown here is derived from an EMBL/GenBank/DDBJ whole genome shotgun (WGS) entry which is preliminary data.</text>
</comment>
<reference evidence="1" key="1">
    <citation type="submission" date="2021-06" db="EMBL/GenBank/DDBJ databases">
        <title>Parelaphostrongylus tenuis whole genome reference sequence.</title>
        <authorList>
            <person name="Garwood T.J."/>
            <person name="Larsen P.A."/>
            <person name="Fountain-Jones N.M."/>
            <person name="Garbe J.R."/>
            <person name="Macchietto M.G."/>
            <person name="Kania S.A."/>
            <person name="Gerhold R.W."/>
            <person name="Richards J.E."/>
            <person name="Wolf T.M."/>
        </authorList>
    </citation>
    <scope>NUCLEOTIDE SEQUENCE</scope>
    <source>
        <strain evidence="1">MNPRO001-30</strain>
        <tissue evidence="1">Meninges</tissue>
    </source>
</reference>
<gene>
    <name evidence="1" type="ORF">KIN20_037936</name>
</gene>
<name>A0AAD5RI88_PARTN</name>
<accession>A0AAD5RI88</accession>
<protein>
    <submittedName>
        <fullName evidence="1">Uncharacterized protein</fullName>
    </submittedName>
</protein>
<proteinExistence type="predicted"/>
<dbReference type="Proteomes" id="UP001196413">
    <property type="component" value="Unassembled WGS sequence"/>
</dbReference>
<evidence type="ECO:0000313" key="2">
    <source>
        <dbReference type="Proteomes" id="UP001196413"/>
    </source>
</evidence>
<sequence>MDGLLSYEREMEPLTLYAKQSASNHYVTCVLMLFNTSASTIPPLIKNADEPSTSKRPPYPHIRFQQGLSAEARQLNMSRYVETMTNLADACNGAVNQGRVSRVRLQLFPAKSHLEIADIITSCYRSECVLHFHNEDTDFTHLSVLHENSRECEECYDMFHTLLGLDLQTVGHH</sequence>